<dbReference type="OrthoDB" id="12860at2"/>
<reference evidence="2 3" key="1">
    <citation type="submission" date="2019-08" db="EMBL/GenBank/DDBJ databases">
        <authorList>
            <person name="Dong K."/>
        </authorList>
    </citation>
    <scope>NUCLEOTIDE SEQUENCE [LARGE SCALE GENOMIC DNA]</scope>
    <source>
        <strain evidence="2 3">M4-8</strain>
    </source>
</reference>
<dbReference type="AlphaFoldDB" id="A0A5C8HMS5"/>
<evidence type="ECO:0000313" key="2">
    <source>
        <dbReference type="EMBL" id="TXK03509.1"/>
    </source>
</evidence>
<organism evidence="2 3">
    <name type="scientific">Microbacterium mitrae</name>
    <dbReference type="NCBI Taxonomy" id="664640"/>
    <lineage>
        <taxon>Bacteria</taxon>
        <taxon>Bacillati</taxon>
        <taxon>Actinomycetota</taxon>
        <taxon>Actinomycetes</taxon>
        <taxon>Micrococcales</taxon>
        <taxon>Microbacteriaceae</taxon>
        <taxon>Microbacterium</taxon>
    </lineage>
</organism>
<dbReference type="GO" id="GO:0006355">
    <property type="term" value="P:regulation of DNA-templated transcription"/>
    <property type="evidence" value="ECO:0007669"/>
    <property type="project" value="InterPro"/>
</dbReference>
<evidence type="ECO:0000259" key="1">
    <source>
        <dbReference type="PROSITE" id="PS51671"/>
    </source>
</evidence>
<dbReference type="PANTHER" id="PTHR34875">
    <property type="entry name" value="UPF0237 PROTEIN MJ1558"/>
    <property type="match status" value="1"/>
</dbReference>
<dbReference type="EMBL" id="VRSW01000004">
    <property type="protein sequence ID" value="TXK03509.1"/>
    <property type="molecule type" value="Genomic_DNA"/>
</dbReference>
<dbReference type="RefSeq" id="WP_147826439.1">
    <property type="nucleotide sequence ID" value="NZ_BAAARG010000001.1"/>
</dbReference>
<sequence length="168" mass="17543">MTTLVLTVIGDDRSGLVADLSEIIASHGGSWATSEMAHLAGKFAGIVLVDIADDNVDALTDALAPLQQHLAITVQRGTPSPIPAVNRLTIDFVGDDRPGIVRQITDVISTAGASIESLSSDVVEAPMAGGNLFIATATVLLDDAEADSLQTKLEDLADELMVEFTFGR</sequence>
<dbReference type="SUPFAM" id="SSF55021">
    <property type="entry name" value="ACT-like"/>
    <property type="match status" value="2"/>
</dbReference>
<dbReference type="InterPro" id="IPR050990">
    <property type="entry name" value="UPF0237/GcvR_regulator"/>
</dbReference>
<dbReference type="Pfam" id="PF13740">
    <property type="entry name" value="ACT_6"/>
    <property type="match status" value="1"/>
</dbReference>
<dbReference type="InterPro" id="IPR016867">
    <property type="entry name" value="GcvR"/>
</dbReference>
<keyword evidence="3" id="KW-1185">Reference proteome</keyword>
<dbReference type="Proteomes" id="UP000321196">
    <property type="component" value="Unassembled WGS sequence"/>
</dbReference>
<dbReference type="InterPro" id="IPR002912">
    <property type="entry name" value="ACT_dom"/>
</dbReference>
<feature type="domain" description="ACT" evidence="1">
    <location>
        <begin position="89"/>
        <end position="167"/>
    </location>
</feature>
<evidence type="ECO:0000313" key="3">
    <source>
        <dbReference type="Proteomes" id="UP000321196"/>
    </source>
</evidence>
<dbReference type="PIRSF" id="PIRSF028103">
    <property type="entry name" value="GcvR"/>
    <property type="match status" value="1"/>
</dbReference>
<proteinExistence type="predicted"/>
<dbReference type="PANTHER" id="PTHR34875:SF6">
    <property type="entry name" value="UPF0237 PROTEIN MJ1558"/>
    <property type="match status" value="1"/>
</dbReference>
<dbReference type="Gene3D" id="3.30.70.260">
    <property type="match status" value="2"/>
</dbReference>
<feature type="domain" description="ACT" evidence="1">
    <location>
        <begin position="5"/>
        <end position="80"/>
    </location>
</feature>
<gene>
    <name evidence="2" type="ORF">FVP60_11570</name>
</gene>
<name>A0A5C8HMS5_9MICO</name>
<dbReference type="PROSITE" id="PS51671">
    <property type="entry name" value="ACT"/>
    <property type="match status" value="2"/>
</dbReference>
<dbReference type="InterPro" id="IPR045865">
    <property type="entry name" value="ACT-like_dom_sf"/>
</dbReference>
<comment type="caution">
    <text evidence="2">The sequence shown here is derived from an EMBL/GenBank/DDBJ whole genome shotgun (WGS) entry which is preliminary data.</text>
</comment>
<dbReference type="Pfam" id="PF01842">
    <property type="entry name" value="ACT"/>
    <property type="match status" value="1"/>
</dbReference>
<accession>A0A5C8HMS5</accession>
<protein>
    <submittedName>
        <fullName evidence="2">Amino acid-binding ACT protein</fullName>
    </submittedName>
</protein>